<dbReference type="Gene3D" id="1.10.101.10">
    <property type="entry name" value="PGBD-like superfamily/PGBD"/>
    <property type="match status" value="1"/>
</dbReference>
<accession>Z9JRY4</accession>
<feature type="active site" description="Nucleophile" evidence="6">
    <location>
        <position position="194"/>
    </location>
</feature>
<keyword evidence="2" id="KW-0808">Transferase</keyword>
<sequence>MLVGAGTVGLSLALGTGAAHASHYPSRGWRGTEVAAIQRRLWELKYWCGAADGSFGHLTQQAVWALQKAAGLAQDGVVGPNTRSALDRGVRPSRRITSGTGIEIDVGRDLMIFTWNGGLSYIMNTSTGSGERYYSGGRWKTAYTPLGDYRVFRRYSAGWQSGSLGDLYRPIYFYSGWAIHGSYSIPPYPASHGCARVSTAFMNRMWDRGWCVDGRRVLTY</sequence>
<evidence type="ECO:0000256" key="5">
    <source>
        <dbReference type="ARBA" id="ARBA00023316"/>
    </source>
</evidence>
<dbReference type="GO" id="GO:0008360">
    <property type="term" value="P:regulation of cell shape"/>
    <property type="evidence" value="ECO:0007669"/>
    <property type="project" value="UniProtKB-UniRule"/>
</dbReference>
<dbReference type="GO" id="GO:0071555">
    <property type="term" value="P:cell wall organization"/>
    <property type="evidence" value="ECO:0007669"/>
    <property type="project" value="UniProtKB-UniRule"/>
</dbReference>
<dbReference type="eggNOG" id="COG1376">
    <property type="taxonomic scope" value="Bacteria"/>
</dbReference>
<dbReference type="GO" id="GO:0016740">
    <property type="term" value="F:transferase activity"/>
    <property type="evidence" value="ECO:0007669"/>
    <property type="project" value="UniProtKB-KW"/>
</dbReference>
<dbReference type="SUPFAM" id="SSF141523">
    <property type="entry name" value="L,D-transpeptidase catalytic domain-like"/>
    <property type="match status" value="1"/>
</dbReference>
<protein>
    <recommendedName>
        <fullName evidence="7">L,D-TPase catalytic domain-containing protein</fullName>
    </recommendedName>
</protein>
<dbReference type="STRING" id="396014.BF93_01610"/>
<organism evidence="8 9">
    <name type="scientific">Brachybacterium phenoliresistens</name>
    <dbReference type="NCBI Taxonomy" id="396014"/>
    <lineage>
        <taxon>Bacteria</taxon>
        <taxon>Bacillati</taxon>
        <taxon>Actinomycetota</taxon>
        <taxon>Actinomycetes</taxon>
        <taxon>Micrococcales</taxon>
        <taxon>Dermabacteraceae</taxon>
        <taxon>Brachybacterium</taxon>
    </lineage>
</organism>
<comment type="pathway">
    <text evidence="1 6">Cell wall biogenesis; peptidoglycan biosynthesis.</text>
</comment>
<dbReference type="PROSITE" id="PS52029">
    <property type="entry name" value="LD_TPASE"/>
    <property type="match status" value="1"/>
</dbReference>
<evidence type="ECO:0000259" key="7">
    <source>
        <dbReference type="PROSITE" id="PS52029"/>
    </source>
</evidence>
<dbReference type="InterPro" id="IPR036366">
    <property type="entry name" value="PGBDSf"/>
</dbReference>
<dbReference type="Proteomes" id="UP000023067">
    <property type="component" value="Unassembled WGS sequence"/>
</dbReference>
<dbReference type="UniPathway" id="UPA00219"/>
<dbReference type="InterPro" id="IPR002477">
    <property type="entry name" value="Peptidoglycan-bd-like"/>
</dbReference>
<keyword evidence="9" id="KW-1185">Reference proteome</keyword>
<keyword evidence="3 6" id="KW-0133">Cell shape</keyword>
<dbReference type="Pfam" id="PF03734">
    <property type="entry name" value="YkuD"/>
    <property type="match status" value="1"/>
</dbReference>
<reference evidence="8 9" key="1">
    <citation type="submission" date="2014-02" db="EMBL/GenBank/DDBJ databases">
        <title>Genome sequence of Brachybacterium phenoliresistens strain W13A50.</title>
        <authorList>
            <person name="Wang X."/>
        </authorList>
    </citation>
    <scope>NUCLEOTIDE SEQUENCE [LARGE SCALE GENOMIC DNA]</scope>
    <source>
        <strain evidence="8 9">W13A50</strain>
    </source>
</reference>
<dbReference type="AlphaFoldDB" id="Z9JRY4"/>
<dbReference type="eggNOG" id="COG3409">
    <property type="taxonomic scope" value="Bacteria"/>
</dbReference>
<dbReference type="InterPro" id="IPR005490">
    <property type="entry name" value="LD_TPept_cat_dom"/>
</dbReference>
<proteinExistence type="predicted"/>
<comment type="caution">
    <text evidence="8">The sequence shown here is derived from an EMBL/GenBank/DDBJ whole genome shotgun (WGS) entry which is preliminary data.</text>
</comment>
<evidence type="ECO:0000256" key="6">
    <source>
        <dbReference type="PROSITE-ProRule" id="PRU01373"/>
    </source>
</evidence>
<dbReference type="CDD" id="cd16913">
    <property type="entry name" value="YkuD_like"/>
    <property type="match status" value="1"/>
</dbReference>
<dbReference type="InterPro" id="IPR038063">
    <property type="entry name" value="Transpep_catalytic_dom"/>
</dbReference>
<dbReference type="EMBL" id="JDYK01000012">
    <property type="protein sequence ID" value="EWS80803.1"/>
    <property type="molecule type" value="Genomic_DNA"/>
</dbReference>
<name>Z9JRY4_9MICO</name>
<dbReference type="GO" id="GO:0009252">
    <property type="term" value="P:peptidoglycan biosynthetic process"/>
    <property type="evidence" value="ECO:0007669"/>
    <property type="project" value="UniProtKB-UniPathway"/>
</dbReference>
<evidence type="ECO:0000256" key="4">
    <source>
        <dbReference type="ARBA" id="ARBA00022984"/>
    </source>
</evidence>
<dbReference type="InterPro" id="IPR036365">
    <property type="entry name" value="PGBD-like_sf"/>
</dbReference>
<dbReference type="HOGENOM" id="CLU_069585_2_0_11"/>
<evidence type="ECO:0000313" key="9">
    <source>
        <dbReference type="Proteomes" id="UP000023067"/>
    </source>
</evidence>
<feature type="active site" description="Proton donor/acceptor" evidence="6">
    <location>
        <position position="180"/>
    </location>
</feature>
<evidence type="ECO:0000256" key="3">
    <source>
        <dbReference type="ARBA" id="ARBA00022960"/>
    </source>
</evidence>
<evidence type="ECO:0000313" key="8">
    <source>
        <dbReference type="EMBL" id="EWS80803.1"/>
    </source>
</evidence>
<dbReference type="PATRIC" id="fig|396014.3.peg.2362"/>
<gene>
    <name evidence="8" type="ORF">BF93_01610</name>
</gene>
<evidence type="ECO:0000256" key="2">
    <source>
        <dbReference type="ARBA" id="ARBA00022679"/>
    </source>
</evidence>
<dbReference type="SUPFAM" id="SSF47090">
    <property type="entry name" value="PGBD-like"/>
    <property type="match status" value="1"/>
</dbReference>
<dbReference type="Pfam" id="PF01471">
    <property type="entry name" value="PG_binding_1"/>
    <property type="match status" value="1"/>
</dbReference>
<feature type="domain" description="L,D-TPase catalytic" evidence="7">
    <location>
        <begin position="100"/>
        <end position="220"/>
    </location>
</feature>
<dbReference type="Gene3D" id="2.40.440.10">
    <property type="entry name" value="L,D-transpeptidase catalytic domain-like"/>
    <property type="match status" value="1"/>
</dbReference>
<keyword evidence="4 6" id="KW-0573">Peptidoglycan synthesis</keyword>
<evidence type="ECO:0000256" key="1">
    <source>
        <dbReference type="ARBA" id="ARBA00004752"/>
    </source>
</evidence>
<keyword evidence="5 6" id="KW-0961">Cell wall biogenesis/degradation</keyword>